<feature type="chain" id="PRO_5046208835" evidence="1">
    <location>
        <begin position="24"/>
        <end position="180"/>
    </location>
</feature>
<organism evidence="2 3">
    <name type="scientific">Shewanella sedimentimangrovi</name>
    <dbReference type="NCBI Taxonomy" id="2814293"/>
    <lineage>
        <taxon>Bacteria</taxon>
        <taxon>Pseudomonadati</taxon>
        <taxon>Pseudomonadota</taxon>
        <taxon>Gammaproteobacteria</taxon>
        <taxon>Alteromonadales</taxon>
        <taxon>Shewanellaceae</taxon>
        <taxon>Shewanella</taxon>
    </lineage>
</organism>
<feature type="signal peptide" evidence="1">
    <location>
        <begin position="1"/>
        <end position="23"/>
    </location>
</feature>
<protein>
    <submittedName>
        <fullName evidence="2">DsrE family protein</fullName>
    </submittedName>
</protein>
<evidence type="ECO:0000313" key="2">
    <source>
        <dbReference type="EMBL" id="QSX35711.1"/>
    </source>
</evidence>
<accession>A0ABX7QXR1</accession>
<sequence>MMQGKLLGMAAIVAALLVPGAAADGFRSGPVIEGFGKVAYVKQTFPVAKDQHFKVVFDTGEQGKEGDVNRTLDSMARFLNMHGAAGVPLENIQLALVLHGKAAWDALTDDAHQRKLAKSNPNSALLQALLDKGVRIIVCGQTAAYLGIDNNMLAPGVEMSLSAMTAHAQLAQQGYSLNPF</sequence>
<proteinExistence type="predicted"/>
<keyword evidence="3" id="KW-1185">Reference proteome</keyword>
<evidence type="ECO:0000313" key="3">
    <source>
        <dbReference type="Proteomes" id="UP000663207"/>
    </source>
</evidence>
<dbReference type="PANTHER" id="PTHR37691:SF1">
    <property type="entry name" value="BLR3518 PROTEIN"/>
    <property type="match status" value="1"/>
</dbReference>
<dbReference type="InterPro" id="IPR027396">
    <property type="entry name" value="DsrEFH-like"/>
</dbReference>
<keyword evidence="1" id="KW-0732">Signal</keyword>
<dbReference type="InterPro" id="IPR003787">
    <property type="entry name" value="Sulphur_relay_DsrE/F-like"/>
</dbReference>
<dbReference type="Proteomes" id="UP000663207">
    <property type="component" value="Chromosome"/>
</dbReference>
<dbReference type="EMBL" id="CP071502">
    <property type="protein sequence ID" value="QSX35711.1"/>
    <property type="molecule type" value="Genomic_DNA"/>
</dbReference>
<gene>
    <name evidence="2" type="ORF">JYB85_09975</name>
</gene>
<reference evidence="2 3" key="1">
    <citation type="submission" date="2021-03" db="EMBL/GenBank/DDBJ databases">
        <title>Novel species identification of genus Shewanella.</title>
        <authorList>
            <person name="Liu G."/>
            <person name="Zhang Q."/>
        </authorList>
    </citation>
    <scope>NUCLEOTIDE SEQUENCE [LARGE SCALE GENOMIC DNA]</scope>
    <source>
        <strain evidence="2 3">FJAT-52962</strain>
    </source>
</reference>
<dbReference type="Pfam" id="PF02635">
    <property type="entry name" value="DsrE"/>
    <property type="match status" value="1"/>
</dbReference>
<dbReference type="PANTHER" id="PTHR37691">
    <property type="entry name" value="BLR3518 PROTEIN"/>
    <property type="match status" value="1"/>
</dbReference>
<evidence type="ECO:0000256" key="1">
    <source>
        <dbReference type="SAM" id="SignalP"/>
    </source>
</evidence>
<dbReference type="SUPFAM" id="SSF75169">
    <property type="entry name" value="DsrEFH-like"/>
    <property type="match status" value="1"/>
</dbReference>
<dbReference type="Gene3D" id="3.40.1260.10">
    <property type="entry name" value="DsrEFH-like"/>
    <property type="match status" value="1"/>
</dbReference>
<name>A0ABX7QXR1_9GAMM</name>